<evidence type="ECO:0000313" key="2">
    <source>
        <dbReference type="EMBL" id="MFC4391877.1"/>
    </source>
</evidence>
<keyword evidence="3" id="KW-1185">Reference proteome</keyword>
<sequence>MKKLICFLILTLGILACSSDEVKATKNFEFTAEYTTQITVGGVVGVSDRTFKVGETFTGTDNGKETIKIRIAEHSTLNDNCPSNTCYQEFLEVPRAYLKLAE</sequence>
<evidence type="ECO:0008006" key="4">
    <source>
        <dbReference type="Google" id="ProtNLM"/>
    </source>
</evidence>
<protein>
    <recommendedName>
        <fullName evidence="4">Lipoprotein</fullName>
    </recommendedName>
</protein>
<feature type="chain" id="PRO_5047224898" description="Lipoprotein" evidence="1">
    <location>
        <begin position="19"/>
        <end position="102"/>
    </location>
</feature>
<comment type="caution">
    <text evidence="2">The sequence shown here is derived from an EMBL/GenBank/DDBJ whole genome shotgun (WGS) entry which is preliminary data.</text>
</comment>
<dbReference type="EMBL" id="JBHSCO010000003">
    <property type="protein sequence ID" value="MFC4391877.1"/>
    <property type="molecule type" value="Genomic_DNA"/>
</dbReference>
<feature type="signal peptide" evidence="1">
    <location>
        <begin position="1"/>
        <end position="18"/>
    </location>
</feature>
<dbReference type="Proteomes" id="UP001595719">
    <property type="component" value="Unassembled WGS sequence"/>
</dbReference>
<evidence type="ECO:0000313" key="3">
    <source>
        <dbReference type="Proteomes" id="UP001595719"/>
    </source>
</evidence>
<keyword evidence="1" id="KW-0732">Signal</keyword>
<evidence type="ECO:0000256" key="1">
    <source>
        <dbReference type="SAM" id="SignalP"/>
    </source>
</evidence>
<gene>
    <name evidence="2" type="ORF">ACFOY0_12805</name>
</gene>
<dbReference type="PROSITE" id="PS51257">
    <property type="entry name" value="PROKAR_LIPOPROTEIN"/>
    <property type="match status" value="1"/>
</dbReference>
<name>A0ABV8W552_9FLAO</name>
<accession>A0ABV8W552</accession>
<organism evidence="2 3">
    <name type="scientific">Flavobacterium quisquiliarum</name>
    <dbReference type="NCBI Taxonomy" id="1834436"/>
    <lineage>
        <taxon>Bacteria</taxon>
        <taxon>Pseudomonadati</taxon>
        <taxon>Bacteroidota</taxon>
        <taxon>Flavobacteriia</taxon>
        <taxon>Flavobacteriales</taxon>
        <taxon>Flavobacteriaceae</taxon>
        <taxon>Flavobacterium</taxon>
    </lineage>
</organism>
<dbReference type="RefSeq" id="WP_179003955.1">
    <property type="nucleotide sequence ID" value="NZ_JBHSCO010000003.1"/>
</dbReference>
<proteinExistence type="predicted"/>
<reference evidence="3" key="1">
    <citation type="journal article" date="2019" name="Int. J. Syst. Evol. Microbiol.">
        <title>The Global Catalogue of Microorganisms (GCM) 10K type strain sequencing project: providing services to taxonomists for standard genome sequencing and annotation.</title>
        <authorList>
            <consortium name="The Broad Institute Genomics Platform"/>
            <consortium name="The Broad Institute Genome Sequencing Center for Infectious Disease"/>
            <person name="Wu L."/>
            <person name="Ma J."/>
        </authorList>
    </citation>
    <scope>NUCLEOTIDE SEQUENCE [LARGE SCALE GENOMIC DNA]</scope>
    <source>
        <strain evidence="3">CGMCC 1.15345</strain>
    </source>
</reference>